<name>U6H3H8_9EIME</name>
<dbReference type="OrthoDB" id="385235at2759"/>
<dbReference type="VEuPathDB" id="ToxoDB:EPH_0053570"/>
<gene>
    <name evidence="3" type="ORF">EPH_0053570</name>
</gene>
<dbReference type="Proteomes" id="UP000018201">
    <property type="component" value="Unassembled WGS sequence"/>
</dbReference>
<evidence type="ECO:0000313" key="4">
    <source>
        <dbReference type="Proteomes" id="UP000018201"/>
    </source>
</evidence>
<evidence type="ECO:0000256" key="1">
    <source>
        <dbReference type="SAM" id="MobiDB-lite"/>
    </source>
</evidence>
<proteinExistence type="predicted"/>
<reference evidence="3" key="1">
    <citation type="submission" date="2013-10" db="EMBL/GenBank/DDBJ databases">
        <title>Genomic analysis of the causative agents of coccidiosis in chickens.</title>
        <authorList>
            <person name="Reid A.J."/>
            <person name="Blake D."/>
            <person name="Billington K."/>
            <person name="Browne H."/>
            <person name="Dunn M."/>
            <person name="Hung S."/>
            <person name="Kawahara F."/>
            <person name="Miranda-Saavedra D."/>
            <person name="Mourier T."/>
            <person name="Nagra H."/>
            <person name="Otto T.D."/>
            <person name="Rawlings N."/>
            <person name="Sanchez A."/>
            <person name="Sanders M."/>
            <person name="Subramaniam C."/>
            <person name="Tay Y."/>
            <person name="Dear P."/>
            <person name="Doerig C."/>
            <person name="Gruber A."/>
            <person name="Parkinson J."/>
            <person name="Shirley M."/>
            <person name="Wan K.L."/>
            <person name="Berriman M."/>
            <person name="Tomley F."/>
            <person name="Pain A."/>
        </authorList>
    </citation>
    <scope>NUCLEOTIDE SEQUENCE [LARGE SCALE GENOMIC DNA]</scope>
    <source>
        <strain evidence="3">Houghton</strain>
    </source>
</reference>
<organism evidence="3 4">
    <name type="scientific">Eimeria praecox</name>
    <dbReference type="NCBI Taxonomy" id="51316"/>
    <lineage>
        <taxon>Eukaryota</taxon>
        <taxon>Sar</taxon>
        <taxon>Alveolata</taxon>
        <taxon>Apicomplexa</taxon>
        <taxon>Conoidasida</taxon>
        <taxon>Coccidia</taxon>
        <taxon>Eucoccidiorida</taxon>
        <taxon>Eimeriorina</taxon>
        <taxon>Eimeriidae</taxon>
        <taxon>Eimeria</taxon>
    </lineage>
</organism>
<evidence type="ECO:0000259" key="2">
    <source>
        <dbReference type="Pfam" id="PF26188"/>
    </source>
</evidence>
<feature type="domain" description="RNA-editing substrate-binding complex 6 protein" evidence="2">
    <location>
        <begin position="139"/>
        <end position="313"/>
    </location>
</feature>
<protein>
    <submittedName>
        <fullName evidence="3">Chromosome III, complete sequence, related</fullName>
    </submittedName>
</protein>
<dbReference type="Pfam" id="PF26188">
    <property type="entry name" value="RESC6"/>
    <property type="match status" value="1"/>
</dbReference>
<sequence length="915" mass="100109">MNALASRCAVRIRPTVTLSVASADFISSPKCQLELHRVSLSALYGLHQQQPSADKTPQRTCAAAVPAFIDASEHEGPCNVRIRCPYEGRLRVGVRGFATKRQRLDEYDSYEVTIDPQKVPHDFCRVPIHMQSAGELKDTVTVAGRMRLCNPNFWLRCSSAVRDLSECFRSREIVAILNAYAKAGYRDASLFGHLGQLLVLQAHDCRVSDLAVAVQAFARLNIPNSSFFDLLAVQCIRKINELGPRGVATVAAAYGGVKHPHLLLFGRLAQEVEAKAEAFCNIDLIQTLWGCSRVSYRHSKMLHRCADQIIHRLSTCTVTEALTAAEAFAALSFYRVDLVGSLSSFFKCRIRNLPVRSLPLLLQTFTTFDRLASPRADLPQGRLSALQEGNSELLTNSVALYRAALPVIARAAICFSMTELSAVDSALRSVGLSHDLLTRALQQELQQRGPHLTPLECAQILRQVASRGGDGDDAAAAAAVRALLSSPSILVSLPGMTFIQVLEDLKDLHCHGALAVIASYIYGDRCTAHDKGLLGGAELLVVQRILLQCFSTAGKAIHVLRTESEKRALAGRRRNRQGHSSDVLSKKARMLYDSITASAEAVGANALIQAVCRYRSDPGAGLWLDLLMKGLVTEADPELLPALLMELARMQKERAAAEEEDGSVPRDSSYPAAGEADPRLSRISSSAQLSDRFRRVARYLMESPARGVAVHGVQVVPTSLHLDATNTRFLYECLSVTAACSAANALRNHPQCEVARHYVKRLCHLVCSRLQRAPTPEEAGESGMACSAHLERQVGKSLARLLQSLVALRADAPQALLQQLATRLRWMEGRDVLAVLRLFPTSTEASLRQQVACAVDLRFRDLKSWRRLIELRDLCSNLKLEVDDDVAELEVDGTGNQSAKGDEQGIPTIAEAVCD</sequence>
<dbReference type="EMBL" id="HG693640">
    <property type="protein sequence ID" value="CDI85284.1"/>
    <property type="molecule type" value="Genomic_DNA"/>
</dbReference>
<reference evidence="3" key="2">
    <citation type="submission" date="2013-10" db="EMBL/GenBank/DDBJ databases">
        <authorList>
            <person name="Aslett M."/>
        </authorList>
    </citation>
    <scope>NUCLEOTIDE SEQUENCE [LARGE SCALE GENOMIC DNA]</scope>
    <source>
        <strain evidence="3">Houghton</strain>
    </source>
</reference>
<accession>U6H3H8</accession>
<feature type="region of interest" description="Disordered" evidence="1">
    <location>
        <begin position="654"/>
        <end position="679"/>
    </location>
</feature>
<dbReference type="AlphaFoldDB" id="U6H3H8"/>
<keyword evidence="4" id="KW-1185">Reference proteome</keyword>
<dbReference type="InterPro" id="IPR058917">
    <property type="entry name" value="RESC6_dom"/>
</dbReference>
<evidence type="ECO:0000313" key="3">
    <source>
        <dbReference type="EMBL" id="CDI85284.1"/>
    </source>
</evidence>